<gene>
    <name evidence="3" type="ORF">QBC40DRAFT_268715</name>
</gene>
<reference evidence="3" key="2">
    <citation type="submission" date="2023-05" db="EMBL/GenBank/DDBJ databases">
        <authorList>
            <consortium name="Lawrence Berkeley National Laboratory"/>
            <person name="Steindorff A."/>
            <person name="Hensen N."/>
            <person name="Bonometti L."/>
            <person name="Westerberg I."/>
            <person name="Brannstrom I.O."/>
            <person name="Guillou S."/>
            <person name="Cros-Aarteil S."/>
            <person name="Calhoun S."/>
            <person name="Haridas S."/>
            <person name="Kuo A."/>
            <person name="Mondo S."/>
            <person name="Pangilinan J."/>
            <person name="Riley R."/>
            <person name="Labutti K."/>
            <person name="Andreopoulos B."/>
            <person name="Lipzen A."/>
            <person name="Chen C."/>
            <person name="Yanf M."/>
            <person name="Daum C."/>
            <person name="Ng V."/>
            <person name="Clum A."/>
            <person name="Ohm R."/>
            <person name="Martin F."/>
            <person name="Silar P."/>
            <person name="Natvig D."/>
            <person name="Lalanne C."/>
            <person name="Gautier V."/>
            <person name="Ament-Velasquez S.L."/>
            <person name="Kruys A."/>
            <person name="Hutchinson M.I."/>
            <person name="Powell A.J."/>
            <person name="Barry K."/>
            <person name="Miller A.N."/>
            <person name="Grigoriev I.V."/>
            <person name="Debuchy R."/>
            <person name="Gladieux P."/>
            <person name="Thoren M.H."/>
            <person name="Johannesson H."/>
        </authorList>
    </citation>
    <scope>NUCLEOTIDE SEQUENCE</scope>
    <source>
        <strain evidence="3">CBS 315.58</strain>
    </source>
</reference>
<feature type="compositionally biased region" description="Acidic residues" evidence="1">
    <location>
        <begin position="146"/>
        <end position="157"/>
    </location>
</feature>
<evidence type="ECO:0000313" key="4">
    <source>
        <dbReference type="Proteomes" id="UP001303160"/>
    </source>
</evidence>
<evidence type="ECO:0000313" key="3">
    <source>
        <dbReference type="EMBL" id="KAK4196159.1"/>
    </source>
</evidence>
<feature type="compositionally biased region" description="Basic and acidic residues" evidence="1">
    <location>
        <begin position="171"/>
        <end position="194"/>
    </location>
</feature>
<dbReference type="EMBL" id="MU863992">
    <property type="protein sequence ID" value="KAK4196159.1"/>
    <property type="molecule type" value="Genomic_DNA"/>
</dbReference>
<dbReference type="AlphaFoldDB" id="A0AAN6X8N4"/>
<evidence type="ECO:0000259" key="2">
    <source>
        <dbReference type="Pfam" id="PF20945"/>
    </source>
</evidence>
<accession>A0AAN6X8N4</accession>
<reference evidence="3" key="1">
    <citation type="journal article" date="2023" name="Mol. Phylogenet. Evol.">
        <title>Genome-scale phylogeny and comparative genomics of the fungal order Sordariales.</title>
        <authorList>
            <person name="Hensen N."/>
            <person name="Bonometti L."/>
            <person name="Westerberg I."/>
            <person name="Brannstrom I.O."/>
            <person name="Guillou S."/>
            <person name="Cros-Aarteil S."/>
            <person name="Calhoun S."/>
            <person name="Haridas S."/>
            <person name="Kuo A."/>
            <person name="Mondo S."/>
            <person name="Pangilinan J."/>
            <person name="Riley R."/>
            <person name="LaButti K."/>
            <person name="Andreopoulos B."/>
            <person name="Lipzen A."/>
            <person name="Chen C."/>
            <person name="Yan M."/>
            <person name="Daum C."/>
            <person name="Ng V."/>
            <person name="Clum A."/>
            <person name="Steindorff A."/>
            <person name="Ohm R.A."/>
            <person name="Martin F."/>
            <person name="Silar P."/>
            <person name="Natvig D.O."/>
            <person name="Lalanne C."/>
            <person name="Gautier V."/>
            <person name="Ament-Velasquez S.L."/>
            <person name="Kruys A."/>
            <person name="Hutchinson M.I."/>
            <person name="Powell A.J."/>
            <person name="Barry K."/>
            <person name="Miller A.N."/>
            <person name="Grigoriev I.V."/>
            <person name="Debuchy R."/>
            <person name="Gladieux P."/>
            <person name="Hiltunen Thoren M."/>
            <person name="Johannesson H."/>
        </authorList>
    </citation>
    <scope>NUCLEOTIDE SEQUENCE</scope>
    <source>
        <strain evidence="3">CBS 315.58</strain>
    </source>
</reference>
<evidence type="ECO:0000256" key="1">
    <source>
        <dbReference type="SAM" id="MobiDB-lite"/>
    </source>
</evidence>
<dbReference type="GO" id="GO:0042134">
    <property type="term" value="F:rRNA primary transcript binding"/>
    <property type="evidence" value="ECO:0007669"/>
    <property type="project" value="InterPro"/>
</dbReference>
<sequence>MSQPPPAQPAAITPELLESSLQTLLPLSDILQRLHYRNKNQHSSSRWWAAFDILRRNTGKLVGEMEGCLVDTSDGGKKGKKGKKWGEGVEMVRRRAVFMREGVVRKGWEGFGGLVGDRRFSPLGLALVGVLGGVRGVVEGLVHEEGGDEMEGGEVEVDGGMGDGGEEEVDVGERVEREVVMASVEGERKGEQPKTKKKKRGGGGGGDEFDDIFGGLEKKKASKKRAVEKVLLDGPGSDGDDAPSPGPITSKLSRLEPDDVETSDAKSPPSKPSSKKKKKQVDEFDGIFGGFEEDKPKKKKKKVVGGDEFDDIFGGLGEEKPKKKKMGSGGVAGLEKKKKKKRKDEFDDIFAGF</sequence>
<feature type="domain" description="RNase MRP protein 1 RNA binding" evidence="2">
    <location>
        <begin position="30"/>
        <end position="132"/>
    </location>
</feature>
<organism evidence="3 4">
    <name type="scientific">Triangularia verruculosa</name>
    <dbReference type="NCBI Taxonomy" id="2587418"/>
    <lineage>
        <taxon>Eukaryota</taxon>
        <taxon>Fungi</taxon>
        <taxon>Dikarya</taxon>
        <taxon>Ascomycota</taxon>
        <taxon>Pezizomycotina</taxon>
        <taxon>Sordariomycetes</taxon>
        <taxon>Sordariomycetidae</taxon>
        <taxon>Sordariales</taxon>
        <taxon>Podosporaceae</taxon>
        <taxon>Triangularia</taxon>
    </lineage>
</organism>
<dbReference type="GO" id="GO:0000172">
    <property type="term" value="C:ribonuclease MRP complex"/>
    <property type="evidence" value="ECO:0007669"/>
    <property type="project" value="InterPro"/>
</dbReference>
<dbReference type="GO" id="GO:0000294">
    <property type="term" value="P:nuclear-transcribed mRNA catabolic process, RNase MRP-dependent"/>
    <property type="evidence" value="ECO:0007669"/>
    <property type="project" value="TreeGrafter"/>
</dbReference>
<dbReference type="GO" id="GO:0000466">
    <property type="term" value="P:maturation of 5.8S rRNA from tricistronic rRNA transcript (SSU-rRNA, 5.8S rRNA, LSU-rRNA)"/>
    <property type="evidence" value="ECO:0007669"/>
    <property type="project" value="TreeGrafter"/>
</dbReference>
<dbReference type="InterPro" id="IPR047205">
    <property type="entry name" value="RMP1"/>
</dbReference>
<protein>
    <recommendedName>
        <fullName evidence="2">RNase MRP protein 1 RNA binding domain-containing protein</fullName>
    </recommendedName>
</protein>
<dbReference type="InterPro" id="IPR047204">
    <property type="entry name" value="RMP1_RBD"/>
</dbReference>
<name>A0AAN6X8N4_9PEZI</name>
<comment type="caution">
    <text evidence="3">The sequence shown here is derived from an EMBL/GenBank/DDBJ whole genome shotgun (WGS) entry which is preliminary data.</text>
</comment>
<dbReference type="CDD" id="cd22573">
    <property type="entry name" value="RMP1_RBD"/>
    <property type="match status" value="1"/>
</dbReference>
<proteinExistence type="predicted"/>
<keyword evidence="4" id="KW-1185">Reference proteome</keyword>
<dbReference type="Pfam" id="PF20945">
    <property type="entry name" value="RMP1"/>
    <property type="match status" value="1"/>
</dbReference>
<dbReference type="PANTHER" id="PTHR37792">
    <property type="entry name" value="RIBONUCLEASE MRP PROTEIN SUBUNIT RMP1"/>
    <property type="match status" value="1"/>
</dbReference>
<dbReference type="Proteomes" id="UP001303160">
    <property type="component" value="Unassembled WGS sequence"/>
</dbReference>
<feature type="region of interest" description="Disordered" evidence="1">
    <location>
        <begin position="146"/>
        <end position="353"/>
    </location>
</feature>
<dbReference type="PANTHER" id="PTHR37792:SF1">
    <property type="entry name" value="RIBONUCLEASE MRP PROTEIN SUBUNIT RMP1"/>
    <property type="match status" value="1"/>
</dbReference>